<keyword evidence="2 4" id="KW-0863">Zinc-finger</keyword>
<protein>
    <recommendedName>
        <fullName evidence="5">SWIM-type domain-containing protein</fullName>
    </recommendedName>
</protein>
<dbReference type="AlphaFoldDB" id="A0A7J7PA91"/>
<dbReference type="GO" id="GO:0008270">
    <property type="term" value="F:zinc ion binding"/>
    <property type="evidence" value="ECO:0007669"/>
    <property type="project" value="UniProtKB-KW"/>
</dbReference>
<feature type="domain" description="SWIM-type" evidence="5">
    <location>
        <begin position="228"/>
        <end position="260"/>
    </location>
</feature>
<accession>A0A7J7PA91</accession>
<keyword evidence="1" id="KW-0479">Metal-binding</keyword>
<proteinExistence type="predicted"/>
<evidence type="ECO:0000259" key="5">
    <source>
        <dbReference type="PROSITE" id="PS50966"/>
    </source>
</evidence>
<comment type="caution">
    <text evidence="6">The sequence shown here is derived from an EMBL/GenBank/DDBJ whole genome shotgun (WGS) entry which is preliminary data.</text>
</comment>
<dbReference type="InterPro" id="IPR006564">
    <property type="entry name" value="Znf_PMZ"/>
</dbReference>
<evidence type="ECO:0000256" key="3">
    <source>
        <dbReference type="ARBA" id="ARBA00022833"/>
    </source>
</evidence>
<keyword evidence="7" id="KW-1185">Reference proteome</keyword>
<dbReference type="EMBL" id="JACGCM010000119">
    <property type="protein sequence ID" value="KAF6176273.1"/>
    <property type="molecule type" value="Genomic_DNA"/>
</dbReference>
<reference evidence="6 7" key="1">
    <citation type="journal article" date="2020" name="IScience">
        <title>Genome Sequencing of the Endangered Kingdonia uniflora (Circaeasteraceae, Ranunculales) Reveals Potential Mechanisms of Evolutionary Specialization.</title>
        <authorList>
            <person name="Sun Y."/>
            <person name="Deng T."/>
            <person name="Zhang A."/>
            <person name="Moore M.J."/>
            <person name="Landis J.B."/>
            <person name="Lin N."/>
            <person name="Zhang H."/>
            <person name="Zhang X."/>
            <person name="Huang J."/>
            <person name="Zhang X."/>
            <person name="Sun H."/>
            <person name="Wang H."/>
        </authorList>
    </citation>
    <scope>NUCLEOTIDE SEQUENCE [LARGE SCALE GENOMIC DNA]</scope>
    <source>
        <strain evidence="6">TB1705</strain>
        <tissue evidence="6">Leaf</tissue>
    </source>
</reference>
<evidence type="ECO:0000256" key="1">
    <source>
        <dbReference type="ARBA" id="ARBA00022723"/>
    </source>
</evidence>
<organism evidence="6 7">
    <name type="scientific">Kingdonia uniflora</name>
    <dbReference type="NCBI Taxonomy" id="39325"/>
    <lineage>
        <taxon>Eukaryota</taxon>
        <taxon>Viridiplantae</taxon>
        <taxon>Streptophyta</taxon>
        <taxon>Embryophyta</taxon>
        <taxon>Tracheophyta</taxon>
        <taxon>Spermatophyta</taxon>
        <taxon>Magnoliopsida</taxon>
        <taxon>Ranunculales</taxon>
        <taxon>Circaeasteraceae</taxon>
        <taxon>Kingdonia</taxon>
    </lineage>
</organism>
<dbReference type="Proteomes" id="UP000541444">
    <property type="component" value="Unassembled WGS sequence"/>
</dbReference>
<evidence type="ECO:0000313" key="7">
    <source>
        <dbReference type="Proteomes" id="UP000541444"/>
    </source>
</evidence>
<evidence type="ECO:0000313" key="6">
    <source>
        <dbReference type="EMBL" id="KAF6176273.1"/>
    </source>
</evidence>
<dbReference type="SMART" id="SM00575">
    <property type="entry name" value="ZnF_PMZ"/>
    <property type="match status" value="1"/>
</dbReference>
<dbReference type="PANTHER" id="PTHR31973:SF187">
    <property type="entry name" value="MUTATOR TRANSPOSASE MUDRA PROTEIN"/>
    <property type="match status" value="1"/>
</dbReference>
<evidence type="ECO:0000256" key="4">
    <source>
        <dbReference type="PROSITE-ProRule" id="PRU00325"/>
    </source>
</evidence>
<keyword evidence="3" id="KW-0862">Zinc</keyword>
<evidence type="ECO:0000256" key="2">
    <source>
        <dbReference type="ARBA" id="ARBA00022771"/>
    </source>
</evidence>
<sequence length="316" mass="37114">MLTNVPLSIEPEPIIEQTKTLAEFRFEPQPEQVKDLLDFRFKYAAYTEHPYDFSKEFNIGDLYRDKIELKNHIRVYAVVNKFNLEQVLSNEFIIVTRRPPKVGNTSWRCLGLISTVMILDSSPSLAGTPELLLMYPRYGVAYTNHVESWNNVIFKIRDLLIHVFIEELRKICSEMSYTYREESEKSQARITPWVTDHCESRKFVADSLTCRACTSHYHFQTTSYGRNDSVNIEGGTCFCRWWQTMGKLCEHGVHALRLANVDPTIRVSKYFTNDTYKVFYEPIWIPIRRIEQWKILKTDPRVRAPIPTVRASRPRT</sequence>
<gene>
    <name evidence="6" type="ORF">GIB67_023564</name>
</gene>
<name>A0A7J7PA91_9MAGN</name>
<dbReference type="PANTHER" id="PTHR31973">
    <property type="entry name" value="POLYPROTEIN, PUTATIVE-RELATED"/>
    <property type="match status" value="1"/>
</dbReference>
<dbReference type="PROSITE" id="PS50966">
    <property type="entry name" value="ZF_SWIM"/>
    <property type="match status" value="1"/>
</dbReference>
<dbReference type="InterPro" id="IPR007527">
    <property type="entry name" value="Znf_SWIM"/>
</dbReference>